<dbReference type="Gene3D" id="3.40.50.2000">
    <property type="entry name" value="Glycogen Phosphorylase B"/>
    <property type="match status" value="1"/>
</dbReference>
<dbReference type="Pfam" id="PF00535">
    <property type="entry name" value="Glycos_transf_2"/>
    <property type="match status" value="1"/>
</dbReference>
<dbReference type="Pfam" id="PF08241">
    <property type="entry name" value="Methyltransf_11"/>
    <property type="match status" value="1"/>
</dbReference>
<dbReference type="Pfam" id="PF13692">
    <property type="entry name" value="Glyco_trans_1_4"/>
    <property type="match status" value="1"/>
</dbReference>
<evidence type="ECO:0000259" key="3">
    <source>
        <dbReference type="Pfam" id="PF00535"/>
    </source>
</evidence>
<evidence type="ECO:0000259" key="4">
    <source>
        <dbReference type="Pfam" id="PF08241"/>
    </source>
</evidence>
<accession>A0AAJ5X2S1</accession>
<proteinExistence type="predicted"/>
<evidence type="ECO:0000256" key="2">
    <source>
        <dbReference type="SAM" id="MobiDB-lite"/>
    </source>
</evidence>
<sequence>MSELERYDLSVSGRIQYEHFHRYAFAGERVSGLNVLDIASGEGYGSAMLAARAAKVSGVDIDAEAVASANIRYGRSGVLEYQVGDAHAIPFGDQTFDAVVSFETIEHIEHPQSLLKEIKRVLKKGGFAVISSPNKSIYNRGLKEPNRFHLSEMEIGEFTSTLESHFAHVAVFGQRMILASSLSPVNLAKTPNTPDYRGYTASIAPGSAPSTSAGIVRLADPAYVVCVVSDEPIAAIEGMDSIFLSGEPDLWAEHSGLIRWASGVHDEDEELRRRVADHDRVLRDLENARDKIGILERLGAPQDQTSQTALSIVAPMVGDIVGEDAPTDLPGLVRTLSRIAASKATLQFQLANLEAEKAVQVRLAATAEQSAQDAARAVAEATAQADDLSQRLRQSMEDIQGLEAERAEKTAALEQALASTAEALAQADDLSQRLGRSMEDIQELEAERAEKTAALEQALAQADDLSQRLDRSMEDIQGLEAERAEKTAALEQALAAAAEAQAERLREREESSKAVEEGQTQIAILFERLNETQGALEAQAADADLKIDTLLTQLNEARDRLAARLNPPPSTDAVISTDSHAAVTGRGDRRRPDLPNARRVRDAHFARDLDLQKQALANQQIEDFRAGLSAAAAVQGIQQDLRNASARAWAVVAAAELPAAPETVRPGAPSAASRLQKLQYSLRRAVDRTPTADLSNPGVAAMFDADYYLSANKVSLRPGETPFDHYLRIGREKGLSTHPLIDMEWIRGLWPEPFDLIAYANRVELHGLPPHPLFDATHYLRMNADVAASRINPLAHYLAHGWKENRTPNRLFDPAWYLTQYEDVLAHGREPLRHYIESGGAEGRQPHPFFDRTFYLDRYPDVAASGMDPYSHFVAYGRQEGRIPSARIFDLNWLTPHFDGVNALELIDGGDPKAHLRPLGDSIWPPLSTGEYWLPQRLRDVIVDRYGEKAIDLFSYLFSVIEKFADTPDAFAGSRDAEMLLQRAKALSAVTVQGRPTASIIIPVYNNLLYTLTCIVSILESAPAYSFEIIVADDRSSDATDWVIPSIGGVVRHVRHAENLGFLRNCNAAARFAGGEYIVLLNNDTIVFPGWLDHLIEAMDADERIGFIGSKLLNGDGTLQEAGGIFWADGSAWNYGRDSDSLLPEFNYLKDTDYVSGASIALPSAVWSRLGGFDEAFSPAYCEDSDIAFRVRQTGLRTVYQPLSALVHHEGRSHGRDVATGIKAYQVINQDKFLKRWGDTLKAENFANGTELFVARDRSRNKPHIVIVDHYLPQWDQDAGSRTMFHFIRAFVNRGFQVTFWPDNLFEDRTYTPQLQKLGVEVIYGHQYGGRFSQWLKENQKHLDYAFLSRPHIAENYIDAVERHGVKMIYYGHDLHCMRARSEYALTGAHEVLKEAELWETREVGISRRSDVVMYPGIEEIEFMVSRLPEGHAVIRPPITIFDNAEFEAAEAAIDDQSEVDPYALMFVGGFAHGPNSDGVTWFLDEIWPLLRAADSRFSVKVGGSKMPASLRERNEPGVTMLGRLSEEELLELYRRSGVSIVPLRFGGGIKGKVIEAFARGISVVMTEIGAQGIPEAQDMGFVANTPRDFADAVIAAAGDRDGALARARRAIDFLRRFYSEEAFCGLLGVEVPELLKGTDQ</sequence>
<dbReference type="PANTHER" id="PTHR43179:SF7">
    <property type="entry name" value="RHAMNOSYLTRANSFERASE WBBL"/>
    <property type="match status" value="1"/>
</dbReference>
<dbReference type="GO" id="GO:0032259">
    <property type="term" value="P:methylation"/>
    <property type="evidence" value="ECO:0007669"/>
    <property type="project" value="UniProtKB-KW"/>
</dbReference>
<evidence type="ECO:0000313" key="5">
    <source>
        <dbReference type="EMBL" id="WEK40934.1"/>
    </source>
</evidence>
<dbReference type="CDD" id="cd02440">
    <property type="entry name" value="AdoMet_MTases"/>
    <property type="match status" value="1"/>
</dbReference>
<dbReference type="CDD" id="cd04186">
    <property type="entry name" value="GT_2_like_c"/>
    <property type="match status" value="1"/>
</dbReference>
<dbReference type="InterPro" id="IPR013216">
    <property type="entry name" value="Methyltransf_11"/>
</dbReference>
<keyword evidence="5" id="KW-0808">Transferase</keyword>
<dbReference type="GO" id="GO:0008757">
    <property type="term" value="F:S-adenosylmethionine-dependent methyltransferase activity"/>
    <property type="evidence" value="ECO:0007669"/>
    <property type="project" value="InterPro"/>
</dbReference>
<reference evidence="5" key="1">
    <citation type="submission" date="2023-03" db="EMBL/GenBank/DDBJ databases">
        <title>Andean soil-derived lignocellulolytic bacterial consortium as a source of novel taxa and putative plastic-active enzymes.</title>
        <authorList>
            <person name="Diaz-Garcia L."/>
            <person name="Chuvochina M."/>
            <person name="Feuerriegel G."/>
            <person name="Bunk B."/>
            <person name="Sproer C."/>
            <person name="Streit W.R."/>
            <person name="Rodriguez L.M."/>
            <person name="Overmann J."/>
            <person name="Jimenez D.J."/>
        </authorList>
    </citation>
    <scope>NUCLEOTIDE SEQUENCE</scope>
    <source>
        <strain evidence="5">MAG 833</strain>
    </source>
</reference>
<dbReference type="Proteomes" id="UP001213664">
    <property type="component" value="Chromosome"/>
</dbReference>
<dbReference type="InterPro" id="IPR001173">
    <property type="entry name" value="Glyco_trans_2-like"/>
</dbReference>
<protein>
    <submittedName>
        <fullName evidence="5">Methyltransferase domain-containing protein</fullName>
    </submittedName>
</protein>
<dbReference type="EMBL" id="CP119326">
    <property type="protein sequence ID" value="WEK40934.1"/>
    <property type="molecule type" value="Genomic_DNA"/>
</dbReference>
<dbReference type="Gene3D" id="3.40.50.150">
    <property type="entry name" value="Vaccinia Virus protein VP39"/>
    <property type="match status" value="1"/>
</dbReference>
<dbReference type="CDD" id="cd03801">
    <property type="entry name" value="GT4_PimA-like"/>
    <property type="match status" value="1"/>
</dbReference>
<dbReference type="InterPro" id="IPR029044">
    <property type="entry name" value="Nucleotide-diphossugar_trans"/>
</dbReference>
<feature type="domain" description="Glycosyltransferase 2-like" evidence="3">
    <location>
        <begin position="999"/>
        <end position="1121"/>
    </location>
</feature>
<dbReference type="PANTHER" id="PTHR43179">
    <property type="entry name" value="RHAMNOSYLTRANSFERASE WBBL"/>
    <property type="match status" value="1"/>
</dbReference>
<name>A0AAJ5X2S1_9CAUL</name>
<dbReference type="InterPro" id="IPR029063">
    <property type="entry name" value="SAM-dependent_MTases_sf"/>
</dbReference>
<feature type="domain" description="Methyltransferase type 11" evidence="4">
    <location>
        <begin position="36"/>
        <end position="130"/>
    </location>
</feature>
<dbReference type="SUPFAM" id="SSF53448">
    <property type="entry name" value="Nucleotide-diphospho-sugar transferases"/>
    <property type="match status" value="1"/>
</dbReference>
<gene>
    <name evidence="5" type="ORF">P0Y50_04820</name>
</gene>
<feature type="region of interest" description="Disordered" evidence="2">
    <location>
        <begin position="565"/>
        <end position="597"/>
    </location>
</feature>
<feature type="coiled-coil region" evidence="1">
    <location>
        <begin position="364"/>
        <end position="560"/>
    </location>
</feature>
<evidence type="ECO:0000256" key="1">
    <source>
        <dbReference type="SAM" id="Coils"/>
    </source>
</evidence>
<organism evidence="5 6">
    <name type="scientific">Candidatus Brevundimonas colombiensis</name>
    <dbReference type="NCBI Taxonomy" id="3121376"/>
    <lineage>
        <taxon>Bacteria</taxon>
        <taxon>Pseudomonadati</taxon>
        <taxon>Pseudomonadota</taxon>
        <taxon>Alphaproteobacteria</taxon>
        <taxon>Caulobacterales</taxon>
        <taxon>Caulobacteraceae</taxon>
        <taxon>Brevundimonas</taxon>
    </lineage>
</organism>
<keyword evidence="1" id="KW-0175">Coiled coil</keyword>
<evidence type="ECO:0000313" key="6">
    <source>
        <dbReference type="Proteomes" id="UP001213664"/>
    </source>
</evidence>
<dbReference type="Gene3D" id="3.90.550.10">
    <property type="entry name" value="Spore Coat Polysaccharide Biosynthesis Protein SpsA, Chain A"/>
    <property type="match status" value="1"/>
</dbReference>
<dbReference type="SUPFAM" id="SSF53335">
    <property type="entry name" value="S-adenosyl-L-methionine-dependent methyltransferases"/>
    <property type="match status" value="1"/>
</dbReference>
<keyword evidence="5" id="KW-0489">Methyltransferase</keyword>
<dbReference type="SUPFAM" id="SSF53756">
    <property type="entry name" value="UDP-Glycosyltransferase/glycogen phosphorylase"/>
    <property type="match status" value="1"/>
</dbReference>